<dbReference type="AlphaFoldDB" id="A0A318T9E1"/>
<dbReference type="InterPro" id="IPR012347">
    <property type="entry name" value="Ferritin-like"/>
</dbReference>
<feature type="chain" id="PRO_5016255587" evidence="1">
    <location>
        <begin position="20"/>
        <end position="193"/>
    </location>
</feature>
<dbReference type="PANTHER" id="PTHR38593">
    <property type="entry name" value="BLR2558 PROTEIN"/>
    <property type="match status" value="1"/>
</dbReference>
<dbReference type="RefSeq" id="WP_110781811.1">
    <property type="nucleotide sequence ID" value="NZ_QJTI01000019.1"/>
</dbReference>
<evidence type="ECO:0000313" key="4">
    <source>
        <dbReference type="Proteomes" id="UP000248148"/>
    </source>
</evidence>
<keyword evidence="4" id="KW-1185">Reference proteome</keyword>
<comment type="caution">
    <text evidence="3">The sequence shown here is derived from an EMBL/GenBank/DDBJ whole genome shotgun (WGS) entry which is preliminary data.</text>
</comment>
<gene>
    <name evidence="3" type="ORF">BJ122_11966</name>
</gene>
<sequence>MNRAVTMLSCLLIATPMIATQVSAQSLGEKTGINSTLGISPSAADFARQVALSDLFEIASSKLAQTKGNDAEKKFAATMIEEHSKSSAELKRLVSRGNTNVDLPAQLDSAHQQKLDRLSRLNGAEFSQAYIADQITAHKDAVSLFERFSKGDEQSELKQWASTTLPKLQQHLQMAQQLESQRGNAPTVGSSIK</sequence>
<evidence type="ECO:0000259" key="2">
    <source>
        <dbReference type="Pfam" id="PF13628"/>
    </source>
</evidence>
<dbReference type="Proteomes" id="UP000248148">
    <property type="component" value="Unassembled WGS sequence"/>
</dbReference>
<organism evidence="3 4">
    <name type="scientific">Rhodopseudomonas faecalis</name>
    <dbReference type="NCBI Taxonomy" id="99655"/>
    <lineage>
        <taxon>Bacteria</taxon>
        <taxon>Pseudomonadati</taxon>
        <taxon>Pseudomonadota</taxon>
        <taxon>Alphaproteobacteria</taxon>
        <taxon>Hyphomicrobiales</taxon>
        <taxon>Nitrobacteraceae</taxon>
        <taxon>Rhodopseudomonas</taxon>
    </lineage>
</organism>
<dbReference type="Pfam" id="PF13628">
    <property type="entry name" value="DUF4142"/>
    <property type="match status" value="1"/>
</dbReference>
<dbReference type="PANTHER" id="PTHR38593:SF1">
    <property type="entry name" value="BLR2558 PROTEIN"/>
    <property type="match status" value="1"/>
</dbReference>
<proteinExistence type="predicted"/>
<accession>A0A318T9E1</accession>
<dbReference type="EMBL" id="QJTI01000019">
    <property type="protein sequence ID" value="PYF01661.1"/>
    <property type="molecule type" value="Genomic_DNA"/>
</dbReference>
<protein>
    <submittedName>
        <fullName evidence="3">Putative membrane protein</fullName>
    </submittedName>
</protein>
<feature type="signal peptide" evidence="1">
    <location>
        <begin position="1"/>
        <end position="19"/>
    </location>
</feature>
<evidence type="ECO:0000313" key="3">
    <source>
        <dbReference type="EMBL" id="PYF01661.1"/>
    </source>
</evidence>
<dbReference type="Gene3D" id="1.20.1260.10">
    <property type="match status" value="1"/>
</dbReference>
<keyword evidence="1" id="KW-0732">Signal</keyword>
<name>A0A318T9E1_9BRAD</name>
<reference evidence="3 4" key="1">
    <citation type="submission" date="2018-06" db="EMBL/GenBank/DDBJ databases">
        <title>Genomic Encyclopedia of Archaeal and Bacterial Type Strains, Phase II (KMG-II): from individual species to whole genera.</title>
        <authorList>
            <person name="Goeker M."/>
        </authorList>
    </citation>
    <scope>NUCLEOTIDE SEQUENCE [LARGE SCALE GENOMIC DNA]</scope>
    <source>
        <strain evidence="3 4">JCM 11668</strain>
    </source>
</reference>
<evidence type="ECO:0000256" key="1">
    <source>
        <dbReference type="SAM" id="SignalP"/>
    </source>
</evidence>
<feature type="domain" description="DUF4142" evidence="2">
    <location>
        <begin position="42"/>
        <end position="178"/>
    </location>
</feature>
<dbReference type="OrthoDB" id="9101320at2"/>
<dbReference type="InterPro" id="IPR025419">
    <property type="entry name" value="DUF4142"/>
</dbReference>